<feature type="transmembrane region" description="Helical" evidence="7">
    <location>
        <begin position="158"/>
        <end position="175"/>
    </location>
</feature>
<dbReference type="Proteomes" id="UP000626109">
    <property type="component" value="Unassembled WGS sequence"/>
</dbReference>
<comment type="similarity">
    <text evidence="6">Belongs to the MIP/aquaporin (TC 1.A.8) family.</text>
</comment>
<gene>
    <name evidence="8" type="ORF">PGLA2088_LOCUS24252</name>
</gene>
<name>A0A813JS00_POLGL</name>
<dbReference type="PANTHER" id="PTHR45724:SF13">
    <property type="entry name" value="AQUAPORIN NIP1-1-RELATED"/>
    <property type="match status" value="1"/>
</dbReference>
<feature type="transmembrane region" description="Helical" evidence="7">
    <location>
        <begin position="452"/>
        <end position="472"/>
    </location>
</feature>
<proteinExistence type="inferred from homology"/>
<accession>A0A813JS00</accession>
<dbReference type="InterPro" id="IPR000425">
    <property type="entry name" value="MIP"/>
</dbReference>
<organism evidence="8 9">
    <name type="scientific">Polarella glacialis</name>
    <name type="common">Dinoflagellate</name>
    <dbReference type="NCBI Taxonomy" id="89957"/>
    <lineage>
        <taxon>Eukaryota</taxon>
        <taxon>Sar</taxon>
        <taxon>Alveolata</taxon>
        <taxon>Dinophyceae</taxon>
        <taxon>Suessiales</taxon>
        <taxon>Suessiaceae</taxon>
        <taxon>Polarella</taxon>
    </lineage>
</organism>
<dbReference type="PRINTS" id="PR00783">
    <property type="entry name" value="MINTRINSICP"/>
</dbReference>
<comment type="caution">
    <text evidence="8">The sequence shown here is derived from an EMBL/GenBank/DDBJ whole genome shotgun (WGS) entry which is preliminary data.</text>
</comment>
<dbReference type="Pfam" id="PF00230">
    <property type="entry name" value="MIP"/>
    <property type="match status" value="2"/>
</dbReference>
<evidence type="ECO:0000256" key="1">
    <source>
        <dbReference type="ARBA" id="ARBA00004141"/>
    </source>
</evidence>
<feature type="transmembrane region" description="Helical" evidence="7">
    <location>
        <begin position="411"/>
        <end position="432"/>
    </location>
</feature>
<dbReference type="EMBL" id="CAJNNW010026402">
    <property type="protein sequence ID" value="CAE8685021.1"/>
    <property type="molecule type" value="Genomic_DNA"/>
</dbReference>
<evidence type="ECO:0000256" key="6">
    <source>
        <dbReference type="RuleBase" id="RU000477"/>
    </source>
</evidence>
<keyword evidence="4 7" id="KW-1133">Transmembrane helix</keyword>
<keyword evidence="2 6" id="KW-0813">Transport</keyword>
<dbReference type="SUPFAM" id="SSF81338">
    <property type="entry name" value="Aquaporin-like"/>
    <property type="match status" value="2"/>
</dbReference>
<evidence type="ECO:0000256" key="5">
    <source>
        <dbReference type="ARBA" id="ARBA00023136"/>
    </source>
</evidence>
<evidence type="ECO:0000256" key="4">
    <source>
        <dbReference type="ARBA" id="ARBA00022989"/>
    </source>
</evidence>
<keyword evidence="3 6" id="KW-0812">Transmembrane</keyword>
<dbReference type="Gene3D" id="1.20.1080.10">
    <property type="entry name" value="Glycerol uptake facilitator protein"/>
    <property type="match status" value="2"/>
</dbReference>
<evidence type="ECO:0000313" key="8">
    <source>
        <dbReference type="EMBL" id="CAE8685021.1"/>
    </source>
</evidence>
<protein>
    <recommendedName>
        <fullName evidence="10">Aquaporin</fullName>
    </recommendedName>
</protein>
<dbReference type="GO" id="GO:0016020">
    <property type="term" value="C:membrane"/>
    <property type="evidence" value="ECO:0007669"/>
    <property type="project" value="UniProtKB-SubCell"/>
</dbReference>
<feature type="transmembrane region" description="Helical" evidence="7">
    <location>
        <begin position="14"/>
        <end position="35"/>
    </location>
</feature>
<evidence type="ECO:0000256" key="3">
    <source>
        <dbReference type="ARBA" id="ARBA00022692"/>
    </source>
</evidence>
<feature type="transmembrane region" description="Helical" evidence="7">
    <location>
        <begin position="373"/>
        <end position="390"/>
    </location>
</feature>
<reference evidence="8" key="1">
    <citation type="submission" date="2021-02" db="EMBL/GenBank/DDBJ databases">
        <authorList>
            <person name="Dougan E. K."/>
            <person name="Rhodes N."/>
            <person name="Thang M."/>
            <person name="Chan C."/>
        </authorList>
    </citation>
    <scope>NUCLEOTIDE SEQUENCE</scope>
</reference>
<keyword evidence="5 7" id="KW-0472">Membrane</keyword>
<dbReference type="GO" id="GO:0015267">
    <property type="term" value="F:channel activity"/>
    <property type="evidence" value="ECO:0007669"/>
    <property type="project" value="InterPro"/>
</dbReference>
<feature type="transmembrane region" description="Helical" evidence="7">
    <location>
        <begin position="206"/>
        <end position="226"/>
    </location>
</feature>
<sequence>AEAGSIYSSRWEQLAPYIAEYVGTFVLTLTFLYNYTLTGDVYWARMSNAFMVAAIVFASKHISGANLNPSVSIALCLAGRLRPRVCGFLCLAQVLGASSAAFLRHQAGINHDMVLGPDAHHHWAQVGLIEVLYSSMLCFTYLNCVASKQNNPTNDQNGFGGLVYGLCFVAGGYAAKGIANTVMNSAIAVGLGIADANGLGITSTGIGYFVYDVIGALVGVGAYRVVRPQEFPKDKESVLDRADSAHEESSQLAAEFIGTYYVVLTQVMCKMSTDTGTDLGPQALGTGAAIMSMSYALRSVSGAHFNPAVTLAVRAIGRGSGQAGGELQERRAIFYSIAQVLGGIAAASTAALIHPSRESGGPDQLISDSTPGQIMVAEVAFTFFLCYAILTTSGTSALGSTRSKQNNIAGFVYGSCIISSTFAVGNISGSLLNPASVVGFIGLGLMNQHASLLPYIFYQVLGAVLAGAAFLVTHAQLHIKDANDADSTAF</sequence>
<feature type="non-terminal residue" evidence="8">
    <location>
        <position position="1"/>
    </location>
</feature>
<dbReference type="InterPro" id="IPR023271">
    <property type="entry name" value="Aquaporin-like"/>
</dbReference>
<dbReference type="AlphaFoldDB" id="A0A813JS00"/>
<comment type="subcellular location">
    <subcellularLocation>
        <location evidence="1">Membrane</location>
        <topology evidence="1">Multi-pass membrane protein</topology>
    </subcellularLocation>
</comment>
<dbReference type="PANTHER" id="PTHR45724">
    <property type="entry name" value="AQUAPORIN NIP2-1"/>
    <property type="match status" value="1"/>
</dbReference>
<evidence type="ECO:0008006" key="10">
    <source>
        <dbReference type="Google" id="ProtNLM"/>
    </source>
</evidence>
<feature type="transmembrane region" description="Helical" evidence="7">
    <location>
        <begin position="123"/>
        <end position="146"/>
    </location>
</feature>
<dbReference type="InterPro" id="IPR034294">
    <property type="entry name" value="Aquaporin_transptr"/>
</dbReference>
<evidence type="ECO:0000313" key="9">
    <source>
        <dbReference type="Proteomes" id="UP000626109"/>
    </source>
</evidence>
<dbReference type="PROSITE" id="PS00221">
    <property type="entry name" value="MIP"/>
    <property type="match status" value="2"/>
</dbReference>
<dbReference type="InterPro" id="IPR022357">
    <property type="entry name" value="MIP_CS"/>
</dbReference>
<feature type="transmembrane region" description="Helical" evidence="7">
    <location>
        <begin position="85"/>
        <end position="103"/>
    </location>
</feature>
<evidence type="ECO:0000256" key="7">
    <source>
        <dbReference type="SAM" id="Phobius"/>
    </source>
</evidence>
<feature type="transmembrane region" description="Helical" evidence="7">
    <location>
        <begin position="332"/>
        <end position="353"/>
    </location>
</feature>
<evidence type="ECO:0000256" key="2">
    <source>
        <dbReference type="ARBA" id="ARBA00022448"/>
    </source>
</evidence>